<feature type="compositionally biased region" description="Pro residues" evidence="1">
    <location>
        <begin position="242"/>
        <end position="251"/>
    </location>
</feature>
<reference evidence="2 3" key="1">
    <citation type="submission" date="2023-03" db="EMBL/GenBank/DDBJ databases">
        <title>Draft genome sequence of type strain Streptomyces ferralitis JCM 14344.</title>
        <authorList>
            <person name="Klaysubun C."/>
            <person name="Duangmal K."/>
        </authorList>
    </citation>
    <scope>NUCLEOTIDE SEQUENCE [LARGE SCALE GENOMIC DNA]</scope>
    <source>
        <strain evidence="2 3">JCM 14344</strain>
    </source>
</reference>
<evidence type="ECO:0000313" key="2">
    <source>
        <dbReference type="EMBL" id="MDF2261320.1"/>
    </source>
</evidence>
<feature type="compositionally biased region" description="Basic and acidic residues" evidence="1">
    <location>
        <begin position="265"/>
        <end position="281"/>
    </location>
</feature>
<keyword evidence="3" id="KW-1185">Reference proteome</keyword>
<feature type="region of interest" description="Disordered" evidence="1">
    <location>
        <begin position="37"/>
        <end position="79"/>
    </location>
</feature>
<protein>
    <submittedName>
        <fullName evidence="2">Uncharacterized protein</fullName>
    </submittedName>
</protein>
<evidence type="ECO:0000256" key="1">
    <source>
        <dbReference type="SAM" id="MobiDB-lite"/>
    </source>
</evidence>
<dbReference type="Proteomes" id="UP001220022">
    <property type="component" value="Unassembled WGS sequence"/>
</dbReference>
<dbReference type="RefSeq" id="WP_275822795.1">
    <property type="nucleotide sequence ID" value="NZ_BAAANM010000024.1"/>
</dbReference>
<sequence length="281" mass="30375">MPTPHGSRGGMAFSADELRVLRRALAEALLTAPSAALAERASAEMPRSRSAAPPVESARRAVRPSTAHAPTGTAREPGDVHEYLRLAEALDEAVRESDRLRSFLRADLARYREALPGTAADYLELLGEALDGGYLPTPEDLAALRELRRLPCGPAESYRREGMRRRCEDLAELAVRARLDRRTPRPRPAEWGPARPADRKGLLALPGGRCEGGGPGGRVLDVLIPVPASGSARPASDSGPIAEPPQPPQSPEPERRVPTPAEIWPPRRRDTAPPQERRAIG</sequence>
<accession>A0ABT5ZBU6</accession>
<name>A0ABT5ZBU6_9ACTN</name>
<proteinExistence type="predicted"/>
<dbReference type="EMBL" id="JARHTQ010000053">
    <property type="protein sequence ID" value="MDF2261320.1"/>
    <property type="molecule type" value="Genomic_DNA"/>
</dbReference>
<gene>
    <name evidence="2" type="ORF">P2L57_38045</name>
</gene>
<comment type="caution">
    <text evidence="2">The sequence shown here is derived from an EMBL/GenBank/DDBJ whole genome shotgun (WGS) entry which is preliminary data.</text>
</comment>
<feature type="region of interest" description="Disordered" evidence="1">
    <location>
        <begin position="179"/>
        <end position="281"/>
    </location>
</feature>
<evidence type="ECO:0000313" key="3">
    <source>
        <dbReference type="Proteomes" id="UP001220022"/>
    </source>
</evidence>
<organism evidence="2 3">
    <name type="scientific">Streptantibioticus ferralitis</name>
    <dbReference type="NCBI Taxonomy" id="236510"/>
    <lineage>
        <taxon>Bacteria</taxon>
        <taxon>Bacillati</taxon>
        <taxon>Actinomycetota</taxon>
        <taxon>Actinomycetes</taxon>
        <taxon>Kitasatosporales</taxon>
        <taxon>Streptomycetaceae</taxon>
        <taxon>Streptantibioticus</taxon>
    </lineage>
</organism>